<dbReference type="InParanoid" id="A0A168MHM7"/>
<organism evidence="2">
    <name type="scientific">Absidia glauca</name>
    <name type="common">Pin mould</name>
    <dbReference type="NCBI Taxonomy" id="4829"/>
    <lineage>
        <taxon>Eukaryota</taxon>
        <taxon>Fungi</taxon>
        <taxon>Fungi incertae sedis</taxon>
        <taxon>Mucoromycota</taxon>
        <taxon>Mucoromycotina</taxon>
        <taxon>Mucoromycetes</taxon>
        <taxon>Mucorales</taxon>
        <taxon>Cunninghamellaceae</taxon>
        <taxon>Absidia</taxon>
    </lineage>
</organism>
<keyword evidence="3" id="KW-1185">Reference proteome</keyword>
<proteinExistence type="predicted"/>
<dbReference type="InterPro" id="IPR052579">
    <property type="entry name" value="Zinc_finger_SWIM"/>
</dbReference>
<dbReference type="OMA" id="GRMENDN"/>
<dbReference type="CDD" id="cd22744">
    <property type="entry name" value="OTU"/>
    <property type="match status" value="1"/>
</dbReference>
<feature type="region of interest" description="Disordered" evidence="1">
    <location>
        <begin position="325"/>
        <end position="355"/>
    </location>
</feature>
<dbReference type="OrthoDB" id="2379842at2759"/>
<name>A0A168MHM7_ABSGL</name>
<sequence>MTDQENALTTSIKTVFPDTAPLLCYIHIMRNFKLNLEKRFTDKDGWQKTERALYEIIYSTSKDQYLKHLAIYRQLVDDYTTDKGVYGRKYMDGKLTMKEKWVGAYTNLLPHLGNTSTNRVEGAHAALKSILLHSGGGIDTAFNSIDKWYRKMHTIHDYRQDIETFGQRVSFLSSPYKPMISHLVHKVSHFAMELIKRELPYAQESSKITDCTCRTRRNFLLPCRHLLPSSITPIPVTMIDRRWFLNEKDYGELLDGQMKEDEKKRFTEETTTANKRTELQLQFDQAISQLEAKGSGAHNQLLTMAIEALKPVIDIFNTDLTKLQPPPFNNPLKGRPPNTKRFPTKSEQAEENDRKRAKYMEKSRKANTANTALNSLFHVLGPKVNQAKVSKVENPVGDGNCGFRCLSMAIHGDESKYQDIKDRMLGRLKEMKDSYFDSSWFINDSDYDKVEKILSHTGGCLANQELWFSDPECSQLAADTFETPIEFHGPQSSTLYLPIMRHTKYKSYRPIVLNLHSNHIYHVTMKKGTKYGYAGINIMHNAICEKLGIPNQSESYAG</sequence>
<dbReference type="Gene3D" id="3.90.70.80">
    <property type="match status" value="1"/>
</dbReference>
<evidence type="ECO:0000313" key="2">
    <source>
        <dbReference type="EMBL" id="SAL98527.1"/>
    </source>
</evidence>
<dbReference type="Proteomes" id="UP000078561">
    <property type="component" value="Unassembled WGS sequence"/>
</dbReference>
<gene>
    <name evidence="2" type="primary">ABSGL_04076.1 scaffold 5024</name>
</gene>
<reference evidence="2" key="1">
    <citation type="submission" date="2016-04" db="EMBL/GenBank/DDBJ databases">
        <authorList>
            <person name="Evans L.H."/>
            <person name="Alamgir A."/>
            <person name="Owens N."/>
            <person name="Weber N.D."/>
            <person name="Virtaneva K."/>
            <person name="Barbian K."/>
            <person name="Babar A."/>
            <person name="Rosenke K."/>
        </authorList>
    </citation>
    <scope>NUCLEOTIDE SEQUENCE [LARGE SCALE GENOMIC DNA]</scope>
    <source>
        <strain evidence="2">CBS 101.48</strain>
    </source>
</reference>
<dbReference type="EMBL" id="LT552198">
    <property type="protein sequence ID" value="SAL98527.1"/>
    <property type="molecule type" value="Genomic_DNA"/>
</dbReference>
<evidence type="ECO:0000313" key="3">
    <source>
        <dbReference type="Proteomes" id="UP000078561"/>
    </source>
</evidence>
<feature type="non-terminal residue" evidence="2">
    <location>
        <position position="558"/>
    </location>
</feature>
<dbReference type="PANTHER" id="PTHR31569">
    <property type="entry name" value="SWIM-TYPE DOMAIN-CONTAINING PROTEIN"/>
    <property type="match status" value="1"/>
</dbReference>
<dbReference type="PANTHER" id="PTHR31569:SF4">
    <property type="entry name" value="SWIM-TYPE DOMAIN-CONTAINING PROTEIN"/>
    <property type="match status" value="1"/>
</dbReference>
<dbReference type="STRING" id="4829.A0A168MHM7"/>
<protein>
    <recommendedName>
        <fullName evidence="4">MULE transposase domain-containing protein</fullName>
    </recommendedName>
</protein>
<accession>A0A168MHM7</accession>
<evidence type="ECO:0008006" key="4">
    <source>
        <dbReference type="Google" id="ProtNLM"/>
    </source>
</evidence>
<dbReference type="AlphaFoldDB" id="A0A168MHM7"/>
<evidence type="ECO:0000256" key="1">
    <source>
        <dbReference type="SAM" id="MobiDB-lite"/>
    </source>
</evidence>